<dbReference type="EMBL" id="CP017634">
    <property type="protein sequence ID" value="ATW28130.1"/>
    <property type="molecule type" value="Genomic_DNA"/>
</dbReference>
<evidence type="ECO:0000313" key="8">
    <source>
        <dbReference type="Proteomes" id="UP000323521"/>
    </source>
</evidence>
<dbReference type="Proteomes" id="UP000323521">
    <property type="component" value="Chromosome"/>
</dbReference>
<dbReference type="InterPro" id="IPR014777">
    <property type="entry name" value="4pyrrole_Mease_sub1"/>
</dbReference>
<dbReference type="GO" id="GO:0032259">
    <property type="term" value="P:methylation"/>
    <property type="evidence" value="ECO:0007669"/>
    <property type="project" value="UniProtKB-KW"/>
</dbReference>
<comment type="pathway">
    <text evidence="1">Cofactor biosynthesis; adenosylcobalamin biosynthesis.</text>
</comment>
<evidence type="ECO:0000256" key="3">
    <source>
        <dbReference type="ARBA" id="ARBA00022603"/>
    </source>
</evidence>
<evidence type="ECO:0000256" key="2">
    <source>
        <dbReference type="ARBA" id="ARBA00022573"/>
    </source>
</evidence>
<dbReference type="KEGG" id="fwa:DCMF_28280"/>
<keyword evidence="3 7" id="KW-0489">Methyltransferase</keyword>
<dbReference type="UniPathway" id="UPA00148"/>
<dbReference type="PANTHER" id="PTHR47036:SF1">
    <property type="entry name" value="COBALT-FACTOR III C(17)-METHYLTRANSFERASE-RELATED"/>
    <property type="match status" value="1"/>
</dbReference>
<dbReference type="Gene3D" id="3.40.1010.10">
    <property type="entry name" value="Cobalt-precorrin-4 Transmethylase, Domain 1"/>
    <property type="match status" value="1"/>
</dbReference>
<evidence type="ECO:0000256" key="4">
    <source>
        <dbReference type="ARBA" id="ARBA00022679"/>
    </source>
</evidence>
<organism evidence="7 8">
    <name type="scientific">Formimonas warabiya</name>
    <dbReference type="NCBI Taxonomy" id="1761012"/>
    <lineage>
        <taxon>Bacteria</taxon>
        <taxon>Bacillati</taxon>
        <taxon>Bacillota</taxon>
        <taxon>Clostridia</taxon>
        <taxon>Eubacteriales</taxon>
        <taxon>Peptococcaceae</taxon>
        <taxon>Candidatus Formimonas</taxon>
    </lineage>
</organism>
<name>A0A3G1L0D8_FORW1</name>
<evidence type="ECO:0000259" key="6">
    <source>
        <dbReference type="Pfam" id="PF00590"/>
    </source>
</evidence>
<dbReference type="InterPro" id="IPR006363">
    <property type="entry name" value="Cbl_synth_CobJ/CibH_dom"/>
</dbReference>
<dbReference type="InterPro" id="IPR051810">
    <property type="entry name" value="Precorrin_MeTrfase"/>
</dbReference>
<dbReference type="AlphaFoldDB" id="A0A3G1L0D8"/>
<dbReference type="OrthoDB" id="9772960at2"/>
<dbReference type="InterPro" id="IPR000878">
    <property type="entry name" value="4pyrrol_Mease"/>
</dbReference>
<evidence type="ECO:0000256" key="1">
    <source>
        <dbReference type="ARBA" id="ARBA00004953"/>
    </source>
</evidence>
<dbReference type="InterPro" id="IPR035996">
    <property type="entry name" value="4pyrrol_Methylase_sf"/>
</dbReference>
<evidence type="ECO:0000256" key="5">
    <source>
        <dbReference type="ARBA" id="ARBA00022691"/>
    </source>
</evidence>
<proteinExistence type="predicted"/>
<dbReference type="NCBIfam" id="TIGR01466">
    <property type="entry name" value="cobJ_cbiH"/>
    <property type="match status" value="1"/>
</dbReference>
<dbReference type="Pfam" id="PF00590">
    <property type="entry name" value="TP_methylase"/>
    <property type="match status" value="1"/>
</dbReference>
<keyword evidence="2" id="KW-0169">Cobalamin biosynthesis</keyword>
<evidence type="ECO:0000313" key="7">
    <source>
        <dbReference type="EMBL" id="ATW28130.1"/>
    </source>
</evidence>
<dbReference type="GO" id="GO:0009236">
    <property type="term" value="P:cobalamin biosynthetic process"/>
    <property type="evidence" value="ECO:0007669"/>
    <property type="project" value="UniProtKB-UniPathway"/>
</dbReference>
<sequence>MMKGKIFVIGLGPGDPGNMTVRAYQAIESCQVLVGYTVYIEQVRELSQGKEIIKKGMGQEVERGKIALEKALEGNTVGVVCSGDAGVYGMAGLILELLKDHGEREQISCEVIPGITSALSCSSLLGAPIVEDFCTISLSDYMTPWERIMTRLENACAGDFTIALYNPRSLARPEYLHKAMDVVKKYRHGDTPVGIVRNAYREDQSIVITKLTDFDPESVDMFCTVIIGNSKTYVAHGRMITSRGYQL</sequence>
<gene>
    <name evidence="7" type="ORF">DCMF_28280</name>
</gene>
<protein>
    <submittedName>
        <fullName evidence="7">Precorrin-3B C(17)-methyltransferase</fullName>
    </submittedName>
</protein>
<keyword evidence="8" id="KW-1185">Reference proteome</keyword>
<dbReference type="Gene3D" id="3.30.950.10">
    <property type="entry name" value="Methyltransferase, Cobalt-precorrin-4 Transmethylase, Domain 2"/>
    <property type="match status" value="1"/>
</dbReference>
<dbReference type="PANTHER" id="PTHR47036">
    <property type="entry name" value="COBALT-FACTOR III C(17)-METHYLTRANSFERASE-RELATED"/>
    <property type="match status" value="1"/>
</dbReference>
<keyword evidence="4 7" id="KW-0808">Transferase</keyword>
<reference evidence="7 8" key="1">
    <citation type="submission" date="2016-10" db="EMBL/GenBank/DDBJ databases">
        <title>Complete Genome Sequence of Peptococcaceae strain DCMF.</title>
        <authorList>
            <person name="Edwards R.J."/>
            <person name="Holland S.I."/>
            <person name="Deshpande N.P."/>
            <person name="Wong Y.K."/>
            <person name="Ertan H."/>
            <person name="Manefield M."/>
            <person name="Russell T.L."/>
            <person name="Lee M.J."/>
        </authorList>
    </citation>
    <scope>NUCLEOTIDE SEQUENCE [LARGE SCALE GENOMIC DNA]</scope>
    <source>
        <strain evidence="7 8">DCMF</strain>
    </source>
</reference>
<dbReference type="InterPro" id="IPR014776">
    <property type="entry name" value="4pyrrole_Mease_sub2"/>
</dbReference>
<dbReference type="CDD" id="cd11646">
    <property type="entry name" value="Precorrin_3B_C17_MT"/>
    <property type="match status" value="1"/>
</dbReference>
<dbReference type="RefSeq" id="WP_148137544.1">
    <property type="nucleotide sequence ID" value="NZ_CP017634.1"/>
</dbReference>
<feature type="domain" description="Tetrapyrrole methylase" evidence="6">
    <location>
        <begin position="5"/>
        <end position="214"/>
    </location>
</feature>
<dbReference type="SUPFAM" id="SSF53790">
    <property type="entry name" value="Tetrapyrrole methylase"/>
    <property type="match status" value="1"/>
</dbReference>
<keyword evidence="5" id="KW-0949">S-adenosyl-L-methionine</keyword>
<dbReference type="GO" id="GO:0008168">
    <property type="term" value="F:methyltransferase activity"/>
    <property type="evidence" value="ECO:0007669"/>
    <property type="project" value="UniProtKB-KW"/>
</dbReference>
<accession>A0A3G1L0D8</accession>